<reference evidence="6" key="1">
    <citation type="journal article" date="2013" name="Genome Biol. Evol.">
        <title>Punctuated emergences of genetic and phenotypic innovations in eumetazoan, bilaterian, euteleostome, and hominidae ancestors.</title>
        <authorList>
            <person name="Wenger Y."/>
            <person name="Galliot B."/>
        </authorList>
    </citation>
    <scope>NUCLEOTIDE SEQUENCE</scope>
    <source>
        <tissue evidence="6">Whole animals</tissue>
    </source>
</reference>
<evidence type="ECO:0000313" key="6">
    <source>
        <dbReference type="EMBL" id="CDG70677.1"/>
    </source>
</evidence>
<keyword evidence="4" id="KW-0132">Cell division</keyword>
<protein>
    <submittedName>
        <fullName evidence="6">cAMP-regulated phosphoprotein 19</fullName>
    </submittedName>
</protein>
<comment type="similarity">
    <text evidence="1 4">Belongs to the endosulfine family.</text>
</comment>
<evidence type="ECO:0000256" key="1">
    <source>
        <dbReference type="ARBA" id="ARBA00010520"/>
    </source>
</evidence>
<organism evidence="6">
    <name type="scientific">Hydra vulgaris</name>
    <name type="common">Hydra</name>
    <name type="synonym">Hydra attenuata</name>
    <dbReference type="NCBI Taxonomy" id="6087"/>
    <lineage>
        <taxon>Eukaryota</taxon>
        <taxon>Metazoa</taxon>
        <taxon>Cnidaria</taxon>
        <taxon>Hydrozoa</taxon>
        <taxon>Hydroidolina</taxon>
        <taxon>Anthoathecata</taxon>
        <taxon>Aplanulata</taxon>
        <taxon>Hydridae</taxon>
        <taxon>Hydra</taxon>
    </lineage>
</organism>
<comment type="subcellular location">
    <subcellularLocation>
        <location evidence="4">Cytoplasm</location>
    </subcellularLocation>
</comment>
<dbReference type="GO" id="GO:0005737">
    <property type="term" value="C:cytoplasm"/>
    <property type="evidence" value="ECO:0007669"/>
    <property type="project" value="UniProtKB-SubCell"/>
</dbReference>
<dbReference type="PANTHER" id="PTHR10358">
    <property type="entry name" value="ENDOSULFINE"/>
    <property type="match status" value="1"/>
</dbReference>
<dbReference type="AlphaFoldDB" id="T2MFE7"/>
<dbReference type="InterPro" id="IPR006760">
    <property type="entry name" value="Endosulphine"/>
</dbReference>
<gene>
    <name evidence="6" type="primary">ARPP19</name>
</gene>
<dbReference type="Pfam" id="PF04667">
    <property type="entry name" value="Endosulfine"/>
    <property type="match status" value="1"/>
</dbReference>
<dbReference type="GO" id="GO:0004864">
    <property type="term" value="F:protein phosphatase inhibitor activity"/>
    <property type="evidence" value="ECO:0007669"/>
    <property type="project" value="UniProtKB-KW"/>
</dbReference>
<dbReference type="GO" id="GO:0051301">
    <property type="term" value="P:cell division"/>
    <property type="evidence" value="ECO:0007669"/>
    <property type="project" value="UniProtKB-KW"/>
</dbReference>
<dbReference type="EMBL" id="HAAD01004445">
    <property type="protein sequence ID" value="CDG70677.1"/>
    <property type="molecule type" value="mRNA"/>
</dbReference>
<comment type="function">
    <text evidence="4">Protein phosphatase inhibitor that specifically inhibits protein phosphatase 2A (PP2A) during mitosis.</text>
</comment>
<evidence type="ECO:0000256" key="4">
    <source>
        <dbReference type="RuleBase" id="RU363120"/>
    </source>
</evidence>
<name>T2MFE7_HYDVU</name>
<proteinExistence type="evidence at transcript level"/>
<sequence length="121" mass="13390">MEATLKIQPDSSEADHFKNKFPGKGAPKQTDFLRKRLQGKSGGKYFDSGDYNVAKSTKKKDATIITGKAIPTPEVIPHRKPSSSQSNLLGVPDHTLEEKKVEVENEESKNDRINLVLRSAV</sequence>
<dbReference type="PANTHER" id="PTHR10358:SF6">
    <property type="entry name" value="ENDOSULFINE, ISOFORM A"/>
    <property type="match status" value="1"/>
</dbReference>
<keyword evidence="3 4" id="KW-0650">Protein phosphatase inhibitor</keyword>
<keyword evidence="4" id="KW-0963">Cytoplasm</keyword>
<keyword evidence="2 4" id="KW-0498">Mitosis</keyword>
<evidence type="ECO:0000256" key="5">
    <source>
        <dbReference type="SAM" id="MobiDB-lite"/>
    </source>
</evidence>
<evidence type="ECO:0000256" key="2">
    <source>
        <dbReference type="ARBA" id="ARBA00022776"/>
    </source>
</evidence>
<dbReference type="OrthoDB" id="5949865at2759"/>
<feature type="region of interest" description="Disordered" evidence="5">
    <location>
        <begin position="1"/>
        <end position="29"/>
    </location>
</feature>
<keyword evidence="4" id="KW-0131">Cell cycle</keyword>
<feature type="region of interest" description="Disordered" evidence="5">
    <location>
        <begin position="64"/>
        <end position="93"/>
    </location>
</feature>
<accession>T2MFE7</accession>
<evidence type="ECO:0000256" key="3">
    <source>
        <dbReference type="ARBA" id="ARBA00023272"/>
    </source>
</evidence>